<dbReference type="Pfam" id="PF17384">
    <property type="entry name" value="DUF150_C"/>
    <property type="match status" value="1"/>
</dbReference>
<keyword evidence="1 3" id="KW-0963">Cytoplasm</keyword>
<dbReference type="Gene3D" id="3.30.300.70">
    <property type="entry name" value="RimP-like superfamily, N-terminal"/>
    <property type="match status" value="1"/>
</dbReference>
<dbReference type="EMBL" id="PPSL01000003">
    <property type="protein sequence ID" value="PQJ10772.1"/>
    <property type="molecule type" value="Genomic_DNA"/>
</dbReference>
<evidence type="ECO:0000256" key="3">
    <source>
        <dbReference type="HAMAP-Rule" id="MF_01077"/>
    </source>
</evidence>
<dbReference type="InterPro" id="IPR035956">
    <property type="entry name" value="RimP_N_sf"/>
</dbReference>
<evidence type="ECO:0000259" key="5">
    <source>
        <dbReference type="Pfam" id="PF17384"/>
    </source>
</evidence>
<comment type="caution">
    <text evidence="6">The sequence shown here is derived from an EMBL/GenBank/DDBJ whole genome shotgun (WGS) entry which is preliminary data.</text>
</comment>
<evidence type="ECO:0000259" key="4">
    <source>
        <dbReference type="Pfam" id="PF02576"/>
    </source>
</evidence>
<dbReference type="GO" id="GO:0006412">
    <property type="term" value="P:translation"/>
    <property type="evidence" value="ECO:0007669"/>
    <property type="project" value="TreeGrafter"/>
</dbReference>
<dbReference type="AlphaFoldDB" id="A0A2S7SV14"/>
<protein>
    <recommendedName>
        <fullName evidence="3">Ribosome maturation factor RimP</fullName>
    </recommendedName>
</protein>
<comment type="similarity">
    <text evidence="3">Belongs to the RimP family.</text>
</comment>
<dbReference type="InterPro" id="IPR028998">
    <property type="entry name" value="RimP_C"/>
</dbReference>
<evidence type="ECO:0000313" key="7">
    <source>
        <dbReference type="Proteomes" id="UP000239872"/>
    </source>
</evidence>
<dbReference type="OrthoDB" id="9789702at2"/>
<dbReference type="InterPro" id="IPR036847">
    <property type="entry name" value="RimP_C_sf"/>
</dbReference>
<sequence length="151" mass="17072">MSELIQKVYALIEPMIDGTDMFIVDIKVKPVNNIKVFMDADSGFSIERSVSIHRRLYHILEEDGSFPNGDFSLEVSSPGIDEPLAQLRQYTKNIGRKITITDKEDKDTTGMLTEVSETEVTLEVKKLKEKIATPVVIPFKNIKKAVVQIIF</sequence>
<reference evidence="6 7" key="1">
    <citation type="submission" date="2018-01" db="EMBL/GenBank/DDBJ databases">
        <title>A novel member of the phylum Bacteroidetes isolated from glacier ice.</title>
        <authorList>
            <person name="Liu Q."/>
            <person name="Xin Y.-H."/>
        </authorList>
    </citation>
    <scope>NUCLEOTIDE SEQUENCE [LARGE SCALE GENOMIC DNA]</scope>
    <source>
        <strain evidence="6 7">RB1R16</strain>
    </source>
</reference>
<dbReference type="InterPro" id="IPR028989">
    <property type="entry name" value="RimP_N"/>
</dbReference>
<proteinExistence type="inferred from homology"/>
<dbReference type="PANTHER" id="PTHR33867">
    <property type="entry name" value="RIBOSOME MATURATION FACTOR RIMP"/>
    <property type="match status" value="1"/>
</dbReference>
<dbReference type="SUPFAM" id="SSF74942">
    <property type="entry name" value="YhbC-like, C-terminal domain"/>
    <property type="match status" value="1"/>
</dbReference>
<gene>
    <name evidence="3" type="primary">rimP</name>
    <name evidence="6" type="ORF">CJD36_012435</name>
</gene>
<evidence type="ECO:0000313" key="6">
    <source>
        <dbReference type="EMBL" id="PQJ10772.1"/>
    </source>
</evidence>
<dbReference type="Pfam" id="PF02576">
    <property type="entry name" value="RimP_N"/>
    <property type="match status" value="1"/>
</dbReference>
<name>A0A2S7SV14_9BACT</name>
<dbReference type="HAMAP" id="MF_01077">
    <property type="entry name" value="RimP"/>
    <property type="match status" value="1"/>
</dbReference>
<dbReference type="RefSeq" id="WP_105039499.1">
    <property type="nucleotide sequence ID" value="NZ_PPSL01000003.1"/>
</dbReference>
<organism evidence="6 7">
    <name type="scientific">Flavipsychrobacter stenotrophus</name>
    <dbReference type="NCBI Taxonomy" id="2077091"/>
    <lineage>
        <taxon>Bacteria</taxon>
        <taxon>Pseudomonadati</taxon>
        <taxon>Bacteroidota</taxon>
        <taxon>Chitinophagia</taxon>
        <taxon>Chitinophagales</taxon>
        <taxon>Chitinophagaceae</taxon>
        <taxon>Flavipsychrobacter</taxon>
    </lineage>
</organism>
<comment type="subcellular location">
    <subcellularLocation>
        <location evidence="3">Cytoplasm</location>
    </subcellularLocation>
</comment>
<dbReference type="CDD" id="cd01734">
    <property type="entry name" value="YlxS_C"/>
    <property type="match status" value="1"/>
</dbReference>
<keyword evidence="7" id="KW-1185">Reference proteome</keyword>
<dbReference type="SUPFAM" id="SSF75420">
    <property type="entry name" value="YhbC-like, N-terminal domain"/>
    <property type="match status" value="1"/>
</dbReference>
<dbReference type="InterPro" id="IPR003728">
    <property type="entry name" value="Ribosome_maturation_RimP"/>
</dbReference>
<evidence type="ECO:0000256" key="2">
    <source>
        <dbReference type="ARBA" id="ARBA00022517"/>
    </source>
</evidence>
<dbReference type="Proteomes" id="UP000239872">
    <property type="component" value="Unassembled WGS sequence"/>
</dbReference>
<evidence type="ECO:0000256" key="1">
    <source>
        <dbReference type="ARBA" id="ARBA00022490"/>
    </source>
</evidence>
<dbReference type="PANTHER" id="PTHR33867:SF1">
    <property type="entry name" value="RIBOSOME MATURATION FACTOR RIMP"/>
    <property type="match status" value="1"/>
</dbReference>
<comment type="function">
    <text evidence="3">Required for maturation of 30S ribosomal subunits.</text>
</comment>
<feature type="domain" description="Ribosome maturation factor RimP N-terminal" evidence="4">
    <location>
        <begin position="11"/>
        <end position="81"/>
    </location>
</feature>
<dbReference type="GO" id="GO:0005829">
    <property type="term" value="C:cytosol"/>
    <property type="evidence" value="ECO:0007669"/>
    <property type="project" value="TreeGrafter"/>
</dbReference>
<dbReference type="GO" id="GO:0000028">
    <property type="term" value="P:ribosomal small subunit assembly"/>
    <property type="evidence" value="ECO:0007669"/>
    <property type="project" value="TreeGrafter"/>
</dbReference>
<accession>A0A2S7SV14</accession>
<feature type="domain" description="Ribosome maturation factor RimP C-terminal" evidence="5">
    <location>
        <begin position="84"/>
        <end position="150"/>
    </location>
</feature>
<keyword evidence="2 3" id="KW-0690">Ribosome biogenesis</keyword>